<dbReference type="PANTHER" id="PTHR47969:SF29">
    <property type="entry name" value="KINESIN-LIKE PROTEIN"/>
    <property type="match status" value="1"/>
</dbReference>
<dbReference type="GO" id="GO:0005874">
    <property type="term" value="C:microtubule"/>
    <property type="evidence" value="ECO:0007669"/>
    <property type="project" value="UniProtKB-KW"/>
</dbReference>
<keyword evidence="8" id="KW-1185">Reference proteome</keyword>
<dbReference type="GO" id="GO:0007018">
    <property type="term" value="P:microtubule-based movement"/>
    <property type="evidence" value="ECO:0007669"/>
    <property type="project" value="InterPro"/>
</dbReference>
<keyword evidence="3 6" id="KW-0067">ATP-binding</keyword>
<dbReference type="InterPro" id="IPR036961">
    <property type="entry name" value="Kinesin_motor_dom_sf"/>
</dbReference>
<dbReference type="PRINTS" id="PR00380">
    <property type="entry name" value="KINESINHEAVY"/>
</dbReference>
<dbReference type="PROSITE" id="PS00411">
    <property type="entry name" value="KINESIN_MOTOR_1"/>
    <property type="match status" value="1"/>
</dbReference>
<dbReference type="InterPro" id="IPR027417">
    <property type="entry name" value="P-loop_NTPase"/>
</dbReference>
<dbReference type="GO" id="GO:0007052">
    <property type="term" value="P:mitotic spindle organization"/>
    <property type="evidence" value="ECO:0007669"/>
    <property type="project" value="TreeGrafter"/>
</dbReference>
<dbReference type="SMART" id="SM00129">
    <property type="entry name" value="KISc"/>
    <property type="match status" value="1"/>
</dbReference>
<evidence type="ECO:0000256" key="6">
    <source>
        <dbReference type="RuleBase" id="RU000394"/>
    </source>
</evidence>
<dbReference type="Gene3D" id="3.40.850.10">
    <property type="entry name" value="Kinesin motor domain"/>
    <property type="match status" value="1"/>
</dbReference>
<sequence length="340" mass="38026">LGYLVGVGFDAGSDSSDPSFFKPWLNGLSQTGSGKTHTMLGPSQVENFLLSSEHRGLIPRACDALFTKLCTRAKENFKYDVTCKFVELYNEEFYDLLSTSQQKLTIRSDSNVGTFLFLLGVNPLVLKHLGWEARRTAETAMNRESSRSHAIFIVDIKTEELINTIVNKKSATLNLVDLAGSERQTQAQTVGDRFKEAININLSLSVLGRVIRTLSAPSRRREHVPYRESKLTHILRDSLGGNSRTAVIVNVHPDFLLGVFAPNCTSCRYYSDTLTTLQFSAACRKIENRVHVNEDLSGDTVMAYKSEIARLRTALETVEEKIRAGWLVLRITSVDDLFII</sequence>
<dbReference type="SUPFAM" id="SSF52540">
    <property type="entry name" value="P-loop containing nucleoside triphosphate hydrolases"/>
    <property type="match status" value="1"/>
</dbReference>
<keyword evidence="4" id="KW-0206">Cytoskeleton</keyword>
<comment type="caution">
    <text evidence="5">Lacks conserved residue(s) required for the propagation of feature annotation.</text>
</comment>
<comment type="similarity">
    <text evidence="5 6">Belongs to the TRAFAC class myosin-kinesin ATPase superfamily. Kinesin family.</text>
</comment>
<dbReference type="GO" id="GO:0005524">
    <property type="term" value="F:ATP binding"/>
    <property type="evidence" value="ECO:0007669"/>
    <property type="project" value="UniProtKB-KW"/>
</dbReference>
<dbReference type="InterPro" id="IPR027640">
    <property type="entry name" value="Kinesin-like_fam"/>
</dbReference>
<evidence type="ECO:0000259" key="7">
    <source>
        <dbReference type="PROSITE" id="PS50067"/>
    </source>
</evidence>
<dbReference type="GO" id="GO:0003777">
    <property type="term" value="F:microtubule motor activity"/>
    <property type="evidence" value="ECO:0007669"/>
    <property type="project" value="InterPro"/>
</dbReference>
<evidence type="ECO:0000256" key="2">
    <source>
        <dbReference type="ARBA" id="ARBA00022741"/>
    </source>
</evidence>
<dbReference type="PROSITE" id="PS50067">
    <property type="entry name" value="KINESIN_MOTOR_2"/>
    <property type="match status" value="1"/>
</dbReference>
<dbReference type="GO" id="GO:0008017">
    <property type="term" value="F:microtubule binding"/>
    <property type="evidence" value="ECO:0007669"/>
    <property type="project" value="InterPro"/>
</dbReference>
<dbReference type="PANTHER" id="PTHR47969">
    <property type="entry name" value="CHROMOSOME-ASSOCIATED KINESIN KIF4A-RELATED"/>
    <property type="match status" value="1"/>
</dbReference>
<dbReference type="AlphaFoldDB" id="A0A183F4Y3"/>
<evidence type="ECO:0000256" key="4">
    <source>
        <dbReference type="ARBA" id="ARBA00023212"/>
    </source>
</evidence>
<dbReference type="Proteomes" id="UP000050761">
    <property type="component" value="Unassembled WGS sequence"/>
</dbReference>
<keyword evidence="6" id="KW-0505">Motor protein</keyword>
<organism evidence="8 9">
    <name type="scientific">Heligmosomoides polygyrus</name>
    <name type="common">Parasitic roundworm</name>
    <dbReference type="NCBI Taxonomy" id="6339"/>
    <lineage>
        <taxon>Eukaryota</taxon>
        <taxon>Metazoa</taxon>
        <taxon>Ecdysozoa</taxon>
        <taxon>Nematoda</taxon>
        <taxon>Chromadorea</taxon>
        <taxon>Rhabditida</taxon>
        <taxon>Rhabditina</taxon>
        <taxon>Rhabditomorpha</taxon>
        <taxon>Strongyloidea</taxon>
        <taxon>Heligmosomidae</taxon>
        <taxon>Heligmosomoides</taxon>
    </lineage>
</organism>
<dbReference type="Pfam" id="PF00225">
    <property type="entry name" value="Kinesin"/>
    <property type="match status" value="1"/>
</dbReference>
<dbReference type="GO" id="GO:0051231">
    <property type="term" value="P:spindle elongation"/>
    <property type="evidence" value="ECO:0007669"/>
    <property type="project" value="TreeGrafter"/>
</dbReference>
<keyword evidence="4" id="KW-0963">Cytoplasm</keyword>
<keyword evidence="6" id="KW-0493">Microtubule</keyword>
<evidence type="ECO:0000313" key="9">
    <source>
        <dbReference type="WBParaSite" id="HPBE_0000122501-mRNA-1"/>
    </source>
</evidence>
<accession>A0A183F4Y3</accession>
<comment type="subcellular location">
    <subcellularLocation>
        <location evidence="1">Cytoplasm</location>
        <location evidence="1">Cytoskeleton</location>
    </subcellularLocation>
</comment>
<evidence type="ECO:0000256" key="1">
    <source>
        <dbReference type="ARBA" id="ARBA00004245"/>
    </source>
</evidence>
<name>A0A183F4Y3_HELPZ</name>
<dbReference type="WBParaSite" id="HPBE_0000122501-mRNA-1">
    <property type="protein sequence ID" value="HPBE_0000122501-mRNA-1"/>
    <property type="gene ID" value="HPBE_0000122501"/>
</dbReference>
<feature type="domain" description="Kinesin motor" evidence="7">
    <location>
        <begin position="1"/>
        <end position="286"/>
    </location>
</feature>
<evidence type="ECO:0000256" key="5">
    <source>
        <dbReference type="PROSITE-ProRule" id="PRU00283"/>
    </source>
</evidence>
<evidence type="ECO:0000313" key="8">
    <source>
        <dbReference type="Proteomes" id="UP000050761"/>
    </source>
</evidence>
<evidence type="ECO:0000256" key="3">
    <source>
        <dbReference type="ARBA" id="ARBA00022840"/>
    </source>
</evidence>
<protein>
    <recommendedName>
        <fullName evidence="6">Kinesin-like protein</fullName>
    </recommendedName>
</protein>
<keyword evidence="2 6" id="KW-0547">Nucleotide-binding</keyword>
<reference evidence="9" key="1">
    <citation type="submission" date="2019-09" db="UniProtKB">
        <authorList>
            <consortium name="WormBaseParasite"/>
        </authorList>
    </citation>
    <scope>IDENTIFICATION</scope>
</reference>
<proteinExistence type="inferred from homology"/>
<dbReference type="InterPro" id="IPR001752">
    <property type="entry name" value="Kinesin_motor_dom"/>
</dbReference>
<dbReference type="InterPro" id="IPR019821">
    <property type="entry name" value="Kinesin_motor_CS"/>
</dbReference>
<dbReference type="GO" id="GO:0005875">
    <property type="term" value="C:microtubule associated complex"/>
    <property type="evidence" value="ECO:0007669"/>
    <property type="project" value="TreeGrafter"/>
</dbReference>